<dbReference type="RefSeq" id="WP_341836128.1">
    <property type="nucleotide sequence ID" value="NZ_CP149822.1"/>
</dbReference>
<organism evidence="1 2">
    <name type="scientific">Chitinophaga pollutisoli</name>
    <dbReference type="NCBI Taxonomy" id="3133966"/>
    <lineage>
        <taxon>Bacteria</taxon>
        <taxon>Pseudomonadati</taxon>
        <taxon>Bacteroidota</taxon>
        <taxon>Chitinophagia</taxon>
        <taxon>Chitinophagales</taxon>
        <taxon>Chitinophagaceae</taxon>
        <taxon>Chitinophaga</taxon>
    </lineage>
</organism>
<evidence type="ECO:0000313" key="1">
    <source>
        <dbReference type="EMBL" id="WZN41273.1"/>
    </source>
</evidence>
<evidence type="ECO:0008006" key="3">
    <source>
        <dbReference type="Google" id="ProtNLM"/>
    </source>
</evidence>
<evidence type="ECO:0000313" key="2">
    <source>
        <dbReference type="Proteomes" id="UP001485459"/>
    </source>
</evidence>
<proteinExistence type="predicted"/>
<protein>
    <recommendedName>
        <fullName evidence="3">P pilus assembly chaperone PapD</fullName>
    </recommendedName>
</protein>
<gene>
    <name evidence="1" type="ORF">WJU16_25245</name>
</gene>
<keyword evidence="2" id="KW-1185">Reference proteome</keyword>
<dbReference type="EMBL" id="CP149822">
    <property type="protein sequence ID" value="WZN41273.1"/>
    <property type="molecule type" value="Genomic_DNA"/>
</dbReference>
<sequence>MKLSSLLFAFLYFLCDADAQQLPSAGLLIRPATINYQLGNGQTENAQIFIINNLQKSKQFSVYLSDWIRDSLGVHVYTPPGANPRSCASWITIDKDFLEIAPGQTAVLDVRLRIPDTPNAATEMKWAMLFLETTEEQVVETDNQVYTVVNNKVRVGIHLYQTPPQVIHKDVRIVGFNPPTWKSRRCRITCVNSGEVQLECTSYIELSNLETGVKTRIDAPLFPLFPDQRRLVEFELPMELPPGKYSLVGVIDAGKDVPLEAVQQEINIE</sequence>
<accession>A0ABZ2YP51</accession>
<dbReference type="Proteomes" id="UP001485459">
    <property type="component" value="Chromosome"/>
</dbReference>
<reference evidence="2" key="1">
    <citation type="submission" date="2024-03" db="EMBL/GenBank/DDBJ databases">
        <title>Chitinophaga horti sp. nov., isolated from garden soil.</title>
        <authorList>
            <person name="Lee D.S."/>
            <person name="Han D.M."/>
            <person name="Baek J.H."/>
            <person name="Choi D.G."/>
            <person name="Jeon J.H."/>
            <person name="Jeon C.O."/>
        </authorList>
    </citation>
    <scope>NUCLEOTIDE SEQUENCE [LARGE SCALE GENOMIC DNA]</scope>
    <source>
        <strain evidence="2">GPA1</strain>
    </source>
</reference>
<name>A0ABZ2YP51_9BACT</name>